<dbReference type="OrthoDB" id="1898954at2759"/>
<keyword evidence="3" id="KW-1185">Reference proteome</keyword>
<evidence type="ECO:0000313" key="2">
    <source>
        <dbReference type="EMBL" id="CAA3032580.1"/>
    </source>
</evidence>
<dbReference type="InterPro" id="IPR010471">
    <property type="entry name" value="DUF1068"/>
</dbReference>
<proteinExistence type="predicted"/>
<feature type="signal peptide" evidence="1">
    <location>
        <begin position="1"/>
        <end position="23"/>
    </location>
</feature>
<dbReference type="EMBL" id="CACTIH010009621">
    <property type="protein sequence ID" value="CAA3032580.1"/>
    <property type="molecule type" value="Genomic_DNA"/>
</dbReference>
<name>A0A8S0VI80_OLEEU</name>
<comment type="caution">
    <text evidence="2">The sequence shown here is derived from an EMBL/GenBank/DDBJ whole genome shotgun (WGS) entry which is preliminary data.</text>
</comment>
<sequence>MSRRSATCLRCCLVMFAVVPARCVSGLALYWKFKGDLKLKGISSSCPSCLCDCPSPQTLFQIAPGLVNLSVTDCGKDDLDLEEMEKQYVDLLSEELKLQETVGEEHSQHMNIIFGEARRLAPQYQREAEKCNAAIETCELARERAQALLTKNITLLWEKKSAAAWLGGRINYYSQHILDRCSICM</sequence>
<keyword evidence="1" id="KW-0732">Signal</keyword>
<gene>
    <name evidence="2" type="ORF">OLEA9_A057803</name>
</gene>
<dbReference type="PANTHER" id="PTHR32254">
    <property type="entry name" value="EXPRESSED PROTEIN"/>
    <property type="match status" value="1"/>
</dbReference>
<dbReference type="PANTHER" id="PTHR32254:SF3">
    <property type="entry name" value="EXPRESSED PROTEIN-RELATED"/>
    <property type="match status" value="1"/>
</dbReference>
<organism evidence="2 3">
    <name type="scientific">Olea europaea subsp. europaea</name>
    <dbReference type="NCBI Taxonomy" id="158383"/>
    <lineage>
        <taxon>Eukaryota</taxon>
        <taxon>Viridiplantae</taxon>
        <taxon>Streptophyta</taxon>
        <taxon>Embryophyta</taxon>
        <taxon>Tracheophyta</taxon>
        <taxon>Spermatophyta</taxon>
        <taxon>Magnoliopsida</taxon>
        <taxon>eudicotyledons</taxon>
        <taxon>Gunneridae</taxon>
        <taxon>Pentapetalae</taxon>
        <taxon>asterids</taxon>
        <taxon>lamiids</taxon>
        <taxon>Lamiales</taxon>
        <taxon>Oleaceae</taxon>
        <taxon>Oleeae</taxon>
        <taxon>Olea</taxon>
    </lineage>
</organism>
<feature type="chain" id="PRO_5035819656" evidence="1">
    <location>
        <begin position="24"/>
        <end position="185"/>
    </location>
</feature>
<dbReference type="AlphaFoldDB" id="A0A8S0VI80"/>
<dbReference type="Gramene" id="OE9A057803T1">
    <property type="protein sequence ID" value="OE9A057803C1"/>
    <property type="gene ID" value="OE9A057803"/>
</dbReference>
<reference evidence="2 3" key="1">
    <citation type="submission" date="2019-12" db="EMBL/GenBank/DDBJ databases">
        <authorList>
            <person name="Alioto T."/>
            <person name="Alioto T."/>
            <person name="Gomez Garrido J."/>
        </authorList>
    </citation>
    <scope>NUCLEOTIDE SEQUENCE [LARGE SCALE GENOMIC DNA]</scope>
</reference>
<evidence type="ECO:0000256" key="1">
    <source>
        <dbReference type="SAM" id="SignalP"/>
    </source>
</evidence>
<protein>
    <submittedName>
        <fullName evidence="2">Uncharacterized protein</fullName>
    </submittedName>
</protein>
<evidence type="ECO:0000313" key="3">
    <source>
        <dbReference type="Proteomes" id="UP000594638"/>
    </source>
</evidence>
<dbReference type="Proteomes" id="UP000594638">
    <property type="component" value="Unassembled WGS sequence"/>
</dbReference>
<accession>A0A8S0VI80</accession>
<dbReference type="Pfam" id="PF06364">
    <property type="entry name" value="DUF1068"/>
    <property type="match status" value="1"/>
</dbReference>